<evidence type="ECO:0000313" key="1">
    <source>
        <dbReference type="EMBL" id="TWH14973.1"/>
    </source>
</evidence>
<protein>
    <submittedName>
        <fullName evidence="1">Uncharacterized protein</fullName>
    </submittedName>
</protein>
<dbReference type="RefSeq" id="WP_019398249.1">
    <property type="nucleotide sequence ID" value="NZ_VLJS01000048.1"/>
</dbReference>
<proteinExistence type="predicted"/>
<dbReference type="Proteomes" id="UP000321583">
    <property type="component" value="Unassembled WGS sequence"/>
</dbReference>
<organism evidence="1 2">
    <name type="scientific">Pseudoxanthomonas taiwanensis J19</name>
    <dbReference type="NCBI Taxonomy" id="935569"/>
    <lineage>
        <taxon>Bacteria</taxon>
        <taxon>Pseudomonadati</taxon>
        <taxon>Pseudomonadota</taxon>
        <taxon>Gammaproteobacteria</taxon>
        <taxon>Lysobacterales</taxon>
        <taxon>Lysobacteraceae</taxon>
        <taxon>Pseudoxanthomonas</taxon>
    </lineage>
</organism>
<keyword evidence="2" id="KW-1185">Reference proteome</keyword>
<name>A0A562DZI6_9GAMM</name>
<comment type="caution">
    <text evidence="1">The sequence shown here is derived from an EMBL/GenBank/DDBJ whole genome shotgun (WGS) entry which is preliminary data.</text>
</comment>
<reference evidence="1 2" key="1">
    <citation type="submission" date="2019-07" db="EMBL/GenBank/DDBJ databases">
        <title>Genome sequencing of lignin-degrading bacterial isolates.</title>
        <authorList>
            <person name="Gladden J."/>
        </authorList>
    </citation>
    <scope>NUCLEOTIDE SEQUENCE [LARGE SCALE GENOMIC DNA]</scope>
    <source>
        <strain evidence="1 2">J19</strain>
    </source>
</reference>
<dbReference type="EMBL" id="VLJS01000048">
    <property type="protein sequence ID" value="TWH14973.1"/>
    <property type="molecule type" value="Genomic_DNA"/>
</dbReference>
<dbReference type="OrthoDB" id="5956564at2"/>
<accession>A0A562DZI6</accession>
<sequence>MELDIRIDPTRVDLARIEQALLESDPAALVDLDPASGHLRVATCAGTAEVGAILAAAGVPVPQQAIHIVPSVCCGGCSG</sequence>
<evidence type="ECO:0000313" key="2">
    <source>
        <dbReference type="Proteomes" id="UP000321583"/>
    </source>
</evidence>
<gene>
    <name evidence="1" type="ORF">L613_002000000270</name>
</gene>
<dbReference type="AlphaFoldDB" id="A0A562DZI6"/>